<sequence>MLYHPVFGAGNRKSGRIKFADVFYFLVLQEPLARLAGEKQLQIKTWSTLTYMKQGKQGA</sequence>
<dbReference type="EMBL" id="GGEC01026039">
    <property type="protein sequence ID" value="MBX06523.1"/>
    <property type="molecule type" value="Transcribed_RNA"/>
</dbReference>
<organism evidence="1">
    <name type="scientific">Rhizophora mucronata</name>
    <name type="common">Asiatic mangrove</name>
    <dbReference type="NCBI Taxonomy" id="61149"/>
    <lineage>
        <taxon>Eukaryota</taxon>
        <taxon>Viridiplantae</taxon>
        <taxon>Streptophyta</taxon>
        <taxon>Embryophyta</taxon>
        <taxon>Tracheophyta</taxon>
        <taxon>Spermatophyta</taxon>
        <taxon>Magnoliopsida</taxon>
        <taxon>eudicotyledons</taxon>
        <taxon>Gunneridae</taxon>
        <taxon>Pentapetalae</taxon>
        <taxon>rosids</taxon>
        <taxon>fabids</taxon>
        <taxon>Malpighiales</taxon>
        <taxon>Rhizophoraceae</taxon>
        <taxon>Rhizophora</taxon>
    </lineage>
</organism>
<reference evidence="1" key="1">
    <citation type="submission" date="2018-02" db="EMBL/GenBank/DDBJ databases">
        <title>Rhizophora mucronata_Transcriptome.</title>
        <authorList>
            <person name="Meera S.P."/>
            <person name="Sreeshan A."/>
            <person name="Augustine A."/>
        </authorList>
    </citation>
    <scope>NUCLEOTIDE SEQUENCE</scope>
    <source>
        <tissue evidence="1">Leaf</tissue>
    </source>
</reference>
<name>A0A2P2KLF5_RHIMU</name>
<proteinExistence type="predicted"/>
<protein>
    <submittedName>
        <fullName evidence="1">Uncharacterized protein</fullName>
    </submittedName>
</protein>
<evidence type="ECO:0000313" key="1">
    <source>
        <dbReference type="EMBL" id="MBX06523.1"/>
    </source>
</evidence>
<accession>A0A2P2KLF5</accession>
<dbReference type="AlphaFoldDB" id="A0A2P2KLF5"/>